<gene>
    <name evidence="2" type="ORF">OS493_016161</name>
</gene>
<dbReference type="AlphaFoldDB" id="A0A9X0D9V6"/>
<dbReference type="Proteomes" id="UP001163046">
    <property type="component" value="Unassembled WGS sequence"/>
</dbReference>
<proteinExistence type="predicted"/>
<comment type="caution">
    <text evidence="2">The sequence shown here is derived from an EMBL/GenBank/DDBJ whole genome shotgun (WGS) entry which is preliminary data.</text>
</comment>
<protein>
    <submittedName>
        <fullName evidence="2">Uncharacterized protein</fullName>
    </submittedName>
</protein>
<reference evidence="2" key="1">
    <citation type="submission" date="2023-01" db="EMBL/GenBank/DDBJ databases">
        <title>Genome assembly of the deep-sea coral Lophelia pertusa.</title>
        <authorList>
            <person name="Herrera S."/>
            <person name="Cordes E."/>
        </authorList>
    </citation>
    <scope>NUCLEOTIDE SEQUENCE</scope>
    <source>
        <strain evidence="2">USNM1676648</strain>
        <tissue evidence="2">Polyp</tissue>
    </source>
</reference>
<name>A0A9X0D9V6_9CNID</name>
<feature type="region of interest" description="Disordered" evidence="1">
    <location>
        <begin position="1"/>
        <end position="53"/>
    </location>
</feature>
<accession>A0A9X0D9V6</accession>
<evidence type="ECO:0000313" key="3">
    <source>
        <dbReference type="Proteomes" id="UP001163046"/>
    </source>
</evidence>
<evidence type="ECO:0000313" key="2">
    <source>
        <dbReference type="EMBL" id="KAJ7391871.1"/>
    </source>
</evidence>
<feature type="compositionally biased region" description="Basic and acidic residues" evidence="1">
    <location>
        <begin position="32"/>
        <end position="51"/>
    </location>
</feature>
<dbReference type="EMBL" id="MU825404">
    <property type="protein sequence ID" value="KAJ7391871.1"/>
    <property type="molecule type" value="Genomic_DNA"/>
</dbReference>
<keyword evidence="3" id="KW-1185">Reference proteome</keyword>
<evidence type="ECO:0000256" key="1">
    <source>
        <dbReference type="SAM" id="MobiDB-lite"/>
    </source>
</evidence>
<organism evidence="2 3">
    <name type="scientific">Desmophyllum pertusum</name>
    <dbReference type="NCBI Taxonomy" id="174260"/>
    <lineage>
        <taxon>Eukaryota</taxon>
        <taxon>Metazoa</taxon>
        <taxon>Cnidaria</taxon>
        <taxon>Anthozoa</taxon>
        <taxon>Hexacorallia</taxon>
        <taxon>Scleractinia</taxon>
        <taxon>Caryophylliina</taxon>
        <taxon>Caryophylliidae</taxon>
        <taxon>Desmophyllum</taxon>
    </lineage>
</organism>
<sequence length="81" mass="9117">MMSAENGNGAPPEDEKTALGPDGQPLSKKALKKMEKEKEKEKKKADREAKQVSKTLEFQLMNSFDFKLRLKNASIKNLPPK</sequence>